<dbReference type="InterPro" id="IPR036583">
    <property type="entry name" value="23S_rRNA_IVS_sf"/>
</dbReference>
<keyword evidence="2" id="KW-1185">Reference proteome</keyword>
<dbReference type="Proteomes" id="UP000556700">
    <property type="component" value="Unassembled WGS sequence"/>
</dbReference>
<evidence type="ECO:0000313" key="1">
    <source>
        <dbReference type="EMBL" id="CAD0001120.1"/>
    </source>
</evidence>
<dbReference type="PIRSF" id="PIRSF035652">
    <property type="entry name" value="CHP02436"/>
    <property type="match status" value="1"/>
</dbReference>
<comment type="caution">
    <text evidence="1">The sequence shown here is derived from an EMBL/GenBank/DDBJ whole genome shotgun (WGS) entry which is preliminary data.</text>
</comment>
<dbReference type="PANTHER" id="PTHR38471:SF2">
    <property type="entry name" value="FOUR HELIX BUNDLE PROTEIN"/>
    <property type="match status" value="1"/>
</dbReference>
<dbReference type="NCBIfam" id="TIGR02436">
    <property type="entry name" value="four helix bundle protein"/>
    <property type="match status" value="1"/>
</dbReference>
<evidence type="ECO:0000313" key="2">
    <source>
        <dbReference type="Proteomes" id="UP000556700"/>
    </source>
</evidence>
<dbReference type="Gene3D" id="1.20.1440.60">
    <property type="entry name" value="23S rRNA-intervening sequence"/>
    <property type="match status" value="1"/>
</dbReference>
<dbReference type="Pfam" id="PF05635">
    <property type="entry name" value="23S_rRNA_IVP"/>
    <property type="match status" value="1"/>
</dbReference>
<evidence type="ECO:0008006" key="3">
    <source>
        <dbReference type="Google" id="ProtNLM"/>
    </source>
</evidence>
<protein>
    <recommendedName>
        <fullName evidence="3">Four helix bundle protein</fullName>
    </recommendedName>
</protein>
<name>A0A6V6YNU9_9FLAO</name>
<dbReference type="AlphaFoldDB" id="A0A6V6YNU9"/>
<sequence length="119" mass="13704">MTFNEKYKDNALLIKTFNFALNIIDYTTELQNQKKFVIANQLLKSGTSIGANSKESQNAESKADFIHKLKIAIKEADETEYWLFLCDAHNDYPNCKELLNQLSEILKILNKIISTSKRN</sequence>
<proteinExistence type="predicted"/>
<dbReference type="EMBL" id="CAIJDO010000064">
    <property type="protein sequence ID" value="CAD0001120.1"/>
    <property type="molecule type" value="Genomic_DNA"/>
</dbReference>
<organism evidence="1 2">
    <name type="scientific">Flavobacterium chungangense</name>
    <dbReference type="NCBI Taxonomy" id="554283"/>
    <lineage>
        <taxon>Bacteria</taxon>
        <taxon>Pseudomonadati</taxon>
        <taxon>Bacteroidota</taxon>
        <taxon>Flavobacteriia</taxon>
        <taxon>Flavobacteriales</taxon>
        <taxon>Flavobacteriaceae</taxon>
        <taxon>Flavobacterium</taxon>
    </lineage>
</organism>
<gene>
    <name evidence="1" type="ORF">FLACHUCJ7_00384</name>
</gene>
<dbReference type="RefSeq" id="WP_031455068.1">
    <property type="nucleotide sequence ID" value="NZ_CAIJDO010000064.1"/>
</dbReference>
<reference evidence="1 2" key="1">
    <citation type="submission" date="2020-06" db="EMBL/GenBank/DDBJ databases">
        <authorList>
            <person name="Criscuolo A."/>
        </authorList>
    </citation>
    <scope>NUCLEOTIDE SEQUENCE [LARGE SCALE GENOMIC DNA]</scope>
    <source>
        <strain evidence="2">CIP 110025</strain>
    </source>
</reference>
<dbReference type="PANTHER" id="PTHR38471">
    <property type="entry name" value="FOUR HELIX BUNDLE PROTEIN"/>
    <property type="match status" value="1"/>
</dbReference>
<dbReference type="InterPro" id="IPR012657">
    <property type="entry name" value="23S_rRNA-intervening_sequence"/>
</dbReference>
<dbReference type="SUPFAM" id="SSF158446">
    <property type="entry name" value="IVS-encoded protein-like"/>
    <property type="match status" value="1"/>
</dbReference>
<accession>A0A6V6YNU9</accession>